<dbReference type="CDD" id="cd00085">
    <property type="entry name" value="HNHc"/>
    <property type="match status" value="1"/>
</dbReference>
<sequence>MKSLKKDKGDRMIRELSDILITILEDYKDQSREASKFAGNYLGNALKDDFKKELNNNLLSTNKQYNLKGSIGQGKWAEIPWFKIASSKNNIHKDTQNGYYIVYLFDAEMRGVYLSLNQGWTYFREKYGSKTGLTRINSISDKVIKELQLKTTNFDRNINLHSNSSYAKGYEAGHIIGKYYSLQELKSLEGDNKLFNDLNELLEIYENLITLIGEKRTFAEFNQELLLNEDNQFTDDDEESYQKVINQENGVKINTEEITNTPRKRKEMVKKRSGIEQYPRDKRMGMKALERANYTCEYHPEFPTFKSKNTNKDYMEAHHLIPIEYAEGFDYDIDQISNIICLNPLCYRMIHYGTDEQKSKMIEIFYSERKEELKEANIEIELHELKSMYGL</sequence>
<dbReference type="AlphaFoldDB" id="A0A9Q4D583"/>
<evidence type="ECO:0000313" key="3">
    <source>
        <dbReference type="Proteomes" id="UP001081438"/>
    </source>
</evidence>
<dbReference type="RefSeq" id="WP_268210971.1">
    <property type="nucleotide sequence ID" value="NZ_JANSKS010000026.1"/>
</dbReference>
<evidence type="ECO:0000259" key="1">
    <source>
        <dbReference type="Pfam" id="PF12102"/>
    </source>
</evidence>
<proteinExistence type="predicted"/>
<dbReference type="Pfam" id="PF12102">
    <property type="entry name" value="MrcB_N"/>
    <property type="match status" value="1"/>
</dbReference>
<dbReference type="InterPro" id="IPR021961">
    <property type="entry name" value="McrB_DNA-bd"/>
</dbReference>
<dbReference type="Proteomes" id="UP001081438">
    <property type="component" value="Unassembled WGS sequence"/>
</dbReference>
<feature type="domain" description="Type IV methyl-directed restriction enzyme EcoKMcrB subunit DNA-binding" evidence="1">
    <location>
        <begin position="23"/>
        <end position="208"/>
    </location>
</feature>
<dbReference type="Gene3D" id="3.30.920.90">
    <property type="match status" value="1"/>
</dbReference>
<evidence type="ECO:0000313" key="2">
    <source>
        <dbReference type="EMBL" id="MCY1594169.1"/>
    </source>
</evidence>
<name>A0A9Q4D583_9STAP</name>
<organism evidence="2 3">
    <name type="scientific">Staphylococcus pettenkoferi</name>
    <dbReference type="NCBI Taxonomy" id="170573"/>
    <lineage>
        <taxon>Bacteria</taxon>
        <taxon>Bacillati</taxon>
        <taxon>Bacillota</taxon>
        <taxon>Bacilli</taxon>
        <taxon>Bacillales</taxon>
        <taxon>Staphylococcaceae</taxon>
        <taxon>Staphylococcus</taxon>
    </lineage>
</organism>
<dbReference type="EMBL" id="JANSKX010000009">
    <property type="protein sequence ID" value="MCY1594169.1"/>
    <property type="molecule type" value="Genomic_DNA"/>
</dbReference>
<dbReference type="InterPro" id="IPR003615">
    <property type="entry name" value="HNH_nuc"/>
</dbReference>
<comment type="caution">
    <text evidence="2">The sequence shown here is derived from an EMBL/GenBank/DDBJ whole genome shotgun (WGS) entry which is preliminary data.</text>
</comment>
<accession>A0A9Q4D583</accession>
<reference evidence="2" key="1">
    <citation type="journal article" date="2022" name="Int. J. Mol. Sci.">
        <title>Phenotypic and genotypic virulence characterisation of Staphylococcus pettenkoferi strains isolated from human bloodstream and diabetic foot infections.</title>
        <authorList>
            <person name="Magnan C."/>
        </authorList>
    </citation>
    <scope>NUCLEOTIDE SEQUENCE</scope>
    <source>
        <strain evidence="2">NSP020P</strain>
    </source>
</reference>
<protein>
    <submittedName>
        <fullName evidence="2">DUF3578 domain-containing protein</fullName>
    </submittedName>
</protein>
<gene>
    <name evidence="2" type="ORF">NW112_02825</name>
</gene>